<dbReference type="Pfam" id="PF12833">
    <property type="entry name" value="HTH_18"/>
    <property type="match status" value="1"/>
</dbReference>
<accession>A0A9D1QET1</accession>
<feature type="domain" description="HTH araC/xylS-type" evidence="4">
    <location>
        <begin position="192"/>
        <end position="297"/>
    </location>
</feature>
<evidence type="ECO:0000256" key="1">
    <source>
        <dbReference type="ARBA" id="ARBA00023015"/>
    </source>
</evidence>
<keyword evidence="2" id="KW-0238">DNA-binding</keyword>
<reference evidence="5" key="2">
    <citation type="submission" date="2021-04" db="EMBL/GenBank/DDBJ databases">
        <authorList>
            <person name="Gilroy R."/>
        </authorList>
    </citation>
    <scope>NUCLEOTIDE SEQUENCE</scope>
    <source>
        <strain evidence="5">ChiBcec15-1070</strain>
    </source>
</reference>
<dbReference type="GO" id="GO:0003700">
    <property type="term" value="F:DNA-binding transcription factor activity"/>
    <property type="evidence" value="ECO:0007669"/>
    <property type="project" value="InterPro"/>
</dbReference>
<dbReference type="InterPro" id="IPR009057">
    <property type="entry name" value="Homeodomain-like_sf"/>
</dbReference>
<dbReference type="EMBL" id="DXHL01000024">
    <property type="protein sequence ID" value="HIW10872.1"/>
    <property type="molecule type" value="Genomic_DNA"/>
</dbReference>
<evidence type="ECO:0000313" key="6">
    <source>
        <dbReference type="Proteomes" id="UP000823926"/>
    </source>
</evidence>
<dbReference type="SUPFAM" id="SSF46689">
    <property type="entry name" value="Homeodomain-like"/>
    <property type="match status" value="1"/>
</dbReference>
<sequence>MDSPILNIETIDQYNRLYGFETRHPLVSIVRFDTDQEVANYRMTMGFYSLFLKETRGCTINYGKTRYDFDDQTVVCFAPGQLVGYTNIEGVPKRAVGLLFHPDFIRGTSLGQHIKQYTFFSYETNEALHLSAEERTIVLDCLDKIRRELEHPIDKHTKGLIAGNIELLLDYCMRFYERQFITRETMNRDTLSRFEQLLDDYLSDGRAQHEGVPSVRYFAEQVCLSPNYFGDLVKRETGKSAQEYIQLKMIDFAKEALLDPTKTIGQVGYELGFQYPQHFVRFFKRETGHTPKEYRTLH</sequence>
<dbReference type="Proteomes" id="UP000823926">
    <property type="component" value="Unassembled WGS sequence"/>
</dbReference>
<evidence type="ECO:0000256" key="2">
    <source>
        <dbReference type="ARBA" id="ARBA00023125"/>
    </source>
</evidence>
<keyword evidence="1" id="KW-0805">Transcription regulation</keyword>
<keyword evidence="3" id="KW-0804">Transcription</keyword>
<dbReference type="PROSITE" id="PS01124">
    <property type="entry name" value="HTH_ARAC_FAMILY_2"/>
    <property type="match status" value="1"/>
</dbReference>
<dbReference type="PRINTS" id="PR00032">
    <property type="entry name" value="HTHARAC"/>
</dbReference>
<proteinExistence type="predicted"/>
<dbReference type="Gene3D" id="1.10.10.60">
    <property type="entry name" value="Homeodomain-like"/>
    <property type="match status" value="1"/>
</dbReference>
<reference evidence="5" key="1">
    <citation type="journal article" date="2021" name="PeerJ">
        <title>Extensive microbial diversity within the chicken gut microbiome revealed by metagenomics and culture.</title>
        <authorList>
            <person name="Gilroy R."/>
            <person name="Ravi A."/>
            <person name="Getino M."/>
            <person name="Pursley I."/>
            <person name="Horton D.L."/>
            <person name="Alikhan N.F."/>
            <person name="Baker D."/>
            <person name="Gharbi K."/>
            <person name="Hall N."/>
            <person name="Watson M."/>
            <person name="Adriaenssens E.M."/>
            <person name="Foster-Nyarko E."/>
            <person name="Jarju S."/>
            <person name="Secka A."/>
            <person name="Antonio M."/>
            <person name="Oren A."/>
            <person name="Chaudhuri R.R."/>
            <person name="La Ragione R."/>
            <person name="Hildebrand F."/>
            <person name="Pallen M.J."/>
        </authorList>
    </citation>
    <scope>NUCLEOTIDE SEQUENCE</scope>
    <source>
        <strain evidence="5">ChiBcec15-1070</strain>
    </source>
</reference>
<dbReference type="PANTHER" id="PTHR43280:SF32">
    <property type="entry name" value="TRANSCRIPTIONAL REGULATORY PROTEIN"/>
    <property type="match status" value="1"/>
</dbReference>
<evidence type="ECO:0000313" key="5">
    <source>
        <dbReference type="EMBL" id="HIW10872.1"/>
    </source>
</evidence>
<comment type="caution">
    <text evidence="5">The sequence shown here is derived from an EMBL/GenBank/DDBJ whole genome shotgun (WGS) entry which is preliminary data.</text>
</comment>
<dbReference type="InterPro" id="IPR018060">
    <property type="entry name" value="HTH_AraC"/>
</dbReference>
<protein>
    <submittedName>
        <fullName evidence="5">Helix-turn-helix domain-containing protein</fullName>
    </submittedName>
</protein>
<evidence type="ECO:0000259" key="4">
    <source>
        <dbReference type="PROSITE" id="PS01124"/>
    </source>
</evidence>
<name>A0A9D1QET1_9BACT</name>
<organism evidence="5 6">
    <name type="scientific">Candidatus Rikenella faecigallinarum</name>
    <dbReference type="NCBI Taxonomy" id="2838745"/>
    <lineage>
        <taxon>Bacteria</taxon>
        <taxon>Pseudomonadati</taxon>
        <taxon>Bacteroidota</taxon>
        <taxon>Bacteroidia</taxon>
        <taxon>Bacteroidales</taxon>
        <taxon>Rikenellaceae</taxon>
        <taxon>Rikenella</taxon>
    </lineage>
</organism>
<dbReference type="AlphaFoldDB" id="A0A9D1QET1"/>
<dbReference type="SMART" id="SM00342">
    <property type="entry name" value="HTH_ARAC"/>
    <property type="match status" value="1"/>
</dbReference>
<evidence type="ECO:0000256" key="3">
    <source>
        <dbReference type="ARBA" id="ARBA00023163"/>
    </source>
</evidence>
<dbReference type="InterPro" id="IPR020449">
    <property type="entry name" value="Tscrpt_reg_AraC-type_HTH"/>
</dbReference>
<dbReference type="PANTHER" id="PTHR43280">
    <property type="entry name" value="ARAC-FAMILY TRANSCRIPTIONAL REGULATOR"/>
    <property type="match status" value="1"/>
</dbReference>
<dbReference type="GO" id="GO:0043565">
    <property type="term" value="F:sequence-specific DNA binding"/>
    <property type="evidence" value="ECO:0007669"/>
    <property type="project" value="InterPro"/>
</dbReference>
<gene>
    <name evidence="5" type="ORF">H9888_05140</name>
</gene>